<organism evidence="2 3">
    <name type="scientific">Streptomyces ovatisporus</name>
    <dbReference type="NCBI Taxonomy" id="1128682"/>
    <lineage>
        <taxon>Bacteria</taxon>
        <taxon>Bacillati</taxon>
        <taxon>Actinomycetota</taxon>
        <taxon>Actinomycetes</taxon>
        <taxon>Kitasatosporales</taxon>
        <taxon>Streptomycetaceae</taxon>
        <taxon>Streptomyces</taxon>
    </lineage>
</organism>
<gene>
    <name evidence="2" type="ORF">ACFPA8_03805</name>
</gene>
<dbReference type="RefSeq" id="WP_386442189.1">
    <property type="nucleotide sequence ID" value="NZ_JBHSFH010000003.1"/>
</dbReference>
<evidence type="ECO:0000313" key="3">
    <source>
        <dbReference type="Proteomes" id="UP001595997"/>
    </source>
</evidence>
<dbReference type="EMBL" id="JBHSFH010000003">
    <property type="protein sequence ID" value="MFC4493258.1"/>
    <property type="molecule type" value="Genomic_DNA"/>
</dbReference>
<dbReference type="Proteomes" id="UP001595997">
    <property type="component" value="Unassembled WGS sequence"/>
</dbReference>
<name>A0ABV9A3P1_9ACTN</name>
<sequence length="163" mass="16741">MQSGETFGSAAKAIAATVVVLAVTGSAALSVASAQDDKAGASGRGTAKSVARHAAGPPVGLWRMDGYGTVLSVDGERVQEYRITNVSCIRRSSAERVGGGHGRTARYVTEDGTAFTLNAAAGTRNRASMRREDWPGHRGLRRIGSLPDGCGRTVGGPVATSEP</sequence>
<evidence type="ECO:0008006" key="4">
    <source>
        <dbReference type="Google" id="ProtNLM"/>
    </source>
</evidence>
<accession>A0ABV9A3P1</accession>
<evidence type="ECO:0000256" key="1">
    <source>
        <dbReference type="SAM" id="MobiDB-lite"/>
    </source>
</evidence>
<feature type="region of interest" description="Disordered" evidence="1">
    <location>
        <begin position="136"/>
        <end position="163"/>
    </location>
</feature>
<evidence type="ECO:0000313" key="2">
    <source>
        <dbReference type="EMBL" id="MFC4493258.1"/>
    </source>
</evidence>
<comment type="caution">
    <text evidence="2">The sequence shown here is derived from an EMBL/GenBank/DDBJ whole genome shotgun (WGS) entry which is preliminary data.</text>
</comment>
<keyword evidence="3" id="KW-1185">Reference proteome</keyword>
<proteinExistence type="predicted"/>
<protein>
    <recommendedName>
        <fullName evidence="4">Secreted protein</fullName>
    </recommendedName>
</protein>
<reference evidence="3" key="1">
    <citation type="journal article" date="2019" name="Int. J. Syst. Evol. Microbiol.">
        <title>The Global Catalogue of Microorganisms (GCM) 10K type strain sequencing project: providing services to taxonomists for standard genome sequencing and annotation.</title>
        <authorList>
            <consortium name="The Broad Institute Genomics Platform"/>
            <consortium name="The Broad Institute Genome Sequencing Center for Infectious Disease"/>
            <person name="Wu L."/>
            <person name="Ma J."/>
        </authorList>
    </citation>
    <scope>NUCLEOTIDE SEQUENCE [LARGE SCALE GENOMIC DNA]</scope>
    <source>
        <strain evidence="3">CGMCC 4.7357</strain>
    </source>
</reference>